<evidence type="ECO:0000313" key="4">
    <source>
        <dbReference type="Proteomes" id="UP000001977"/>
    </source>
</evidence>
<comment type="similarity">
    <text evidence="1">Belongs to the short-chain dehydrogenases/reductases (SDR) family.</text>
</comment>
<gene>
    <name evidence="3" type="ordered locus">BAV0040</name>
</gene>
<dbReference type="Proteomes" id="UP000001977">
    <property type="component" value="Chromosome"/>
</dbReference>
<dbReference type="PANTHER" id="PTHR24321:SF8">
    <property type="entry name" value="ESTRADIOL 17-BETA-DEHYDROGENASE 8-RELATED"/>
    <property type="match status" value="1"/>
</dbReference>
<protein>
    <submittedName>
        <fullName evidence="3">Probable short-chain dehydrogenase/reductase</fullName>
    </submittedName>
</protein>
<dbReference type="FunFam" id="3.40.50.720:FF:000084">
    <property type="entry name" value="Short-chain dehydrogenase reductase"/>
    <property type="match status" value="1"/>
</dbReference>
<sequence>MGMSIAHRFTQEGAIVVLADLIAPDTERLQRIFGDLPYPHWVQLDVTQAASWEQAVAYVVEQYQHLDVLVNNAGVVMRGSHPIDELPLDDWQRLFSINVDGTLLGLQAAIRVMKQQSQGGSIVNLGSVAGQVGSRDAGAYGASKAAVTNLTKQAALSAARFGYKVRVNAVHPGYVWTPLVEAKLIQQFGSLEAAQQAVRAMNPMGDIVTTEDVAASVAFLASRDARMITGADLVIDGGRLIQ</sequence>
<evidence type="ECO:0000313" key="3">
    <source>
        <dbReference type="EMBL" id="CAJ47624.1"/>
    </source>
</evidence>
<dbReference type="GO" id="GO:0016491">
    <property type="term" value="F:oxidoreductase activity"/>
    <property type="evidence" value="ECO:0007669"/>
    <property type="project" value="UniProtKB-KW"/>
</dbReference>
<dbReference type="InterPro" id="IPR020904">
    <property type="entry name" value="Sc_DH/Rdtase_CS"/>
</dbReference>
<dbReference type="KEGG" id="bav:BAV0040"/>
<accession>Q2L297</accession>
<reference evidence="3 4" key="1">
    <citation type="journal article" date="2006" name="J. Bacteriol.">
        <title>Comparison of the genome sequence of the poultry pathogen Bordetella avium with those of B. bronchiseptica, B. pertussis, and B. parapertussis reveals extensive diversity in surface structures associated with host interaction.</title>
        <authorList>
            <person name="Sebaihia M."/>
            <person name="Preston A."/>
            <person name="Maskell D.J."/>
            <person name="Kuzmiak H."/>
            <person name="Connell T.D."/>
            <person name="King N.D."/>
            <person name="Orndorff P.E."/>
            <person name="Miyamoto D.M."/>
            <person name="Thomson N.R."/>
            <person name="Harris D."/>
            <person name="Goble A."/>
            <person name="Lord A."/>
            <person name="Murphy L."/>
            <person name="Quail M.A."/>
            <person name="Rutter S."/>
            <person name="Squares R."/>
            <person name="Squares S."/>
            <person name="Woodward J."/>
            <person name="Parkhill J."/>
            <person name="Temple L.M."/>
        </authorList>
    </citation>
    <scope>NUCLEOTIDE SEQUENCE [LARGE SCALE GENOMIC DNA]</scope>
    <source>
        <strain evidence="3 4">197N</strain>
    </source>
</reference>
<proteinExistence type="inferred from homology"/>
<keyword evidence="4" id="KW-1185">Reference proteome</keyword>
<dbReference type="AlphaFoldDB" id="Q2L297"/>
<dbReference type="eggNOG" id="COG1028">
    <property type="taxonomic scope" value="Bacteria"/>
</dbReference>
<evidence type="ECO:0000256" key="1">
    <source>
        <dbReference type="ARBA" id="ARBA00006484"/>
    </source>
</evidence>
<dbReference type="PANTHER" id="PTHR24321">
    <property type="entry name" value="DEHYDROGENASES, SHORT CHAIN"/>
    <property type="match status" value="1"/>
</dbReference>
<name>Q2L297_BORA1</name>
<organism evidence="3 4">
    <name type="scientific">Bordetella avium (strain 197N)</name>
    <dbReference type="NCBI Taxonomy" id="360910"/>
    <lineage>
        <taxon>Bacteria</taxon>
        <taxon>Pseudomonadati</taxon>
        <taxon>Pseudomonadota</taxon>
        <taxon>Betaproteobacteria</taxon>
        <taxon>Burkholderiales</taxon>
        <taxon>Alcaligenaceae</taxon>
        <taxon>Bordetella</taxon>
    </lineage>
</organism>
<dbReference type="PRINTS" id="PR00080">
    <property type="entry name" value="SDRFAMILY"/>
</dbReference>
<dbReference type="PRINTS" id="PR00081">
    <property type="entry name" value="GDHRDH"/>
</dbReference>
<dbReference type="STRING" id="360910.BAV0040"/>
<dbReference type="SUPFAM" id="SSF51735">
    <property type="entry name" value="NAD(P)-binding Rossmann-fold domains"/>
    <property type="match status" value="1"/>
</dbReference>
<dbReference type="Gene3D" id="3.40.50.720">
    <property type="entry name" value="NAD(P)-binding Rossmann-like Domain"/>
    <property type="match status" value="1"/>
</dbReference>
<dbReference type="Pfam" id="PF13561">
    <property type="entry name" value="adh_short_C2"/>
    <property type="match status" value="1"/>
</dbReference>
<dbReference type="InterPro" id="IPR002347">
    <property type="entry name" value="SDR_fam"/>
</dbReference>
<dbReference type="EMBL" id="AM167904">
    <property type="protein sequence ID" value="CAJ47624.1"/>
    <property type="molecule type" value="Genomic_DNA"/>
</dbReference>
<evidence type="ECO:0000256" key="2">
    <source>
        <dbReference type="ARBA" id="ARBA00023002"/>
    </source>
</evidence>
<dbReference type="HOGENOM" id="CLU_010194_1_0_4"/>
<keyword evidence="2" id="KW-0560">Oxidoreductase</keyword>
<dbReference type="PROSITE" id="PS00061">
    <property type="entry name" value="ADH_SHORT"/>
    <property type="match status" value="1"/>
</dbReference>
<dbReference type="InterPro" id="IPR036291">
    <property type="entry name" value="NAD(P)-bd_dom_sf"/>
</dbReference>